<dbReference type="Proteomes" id="UP000266743">
    <property type="component" value="Chromosome 2"/>
</dbReference>
<evidence type="ECO:0000256" key="1">
    <source>
        <dbReference type="SAM" id="MobiDB-lite"/>
    </source>
</evidence>
<evidence type="ECO:0000313" key="2">
    <source>
        <dbReference type="EMBL" id="RHW74152.1"/>
    </source>
</evidence>
<dbReference type="EMBL" id="QSBY01000002">
    <property type="protein sequence ID" value="RHW74152.1"/>
    <property type="molecule type" value="Genomic_DNA"/>
</dbReference>
<gene>
    <name evidence="2" type="ORF">DPX39_020029300</name>
</gene>
<feature type="region of interest" description="Disordered" evidence="1">
    <location>
        <begin position="90"/>
        <end position="178"/>
    </location>
</feature>
<sequence length="178" mass="20240">MCAQKQYITMHNQLRRGQPKKEVAHNVLKATCEESSVNLLVCPKLLSLRKKQGIESLTEREIYNSKQLIRFLMDLFIIKGHDEPTLCSHEEKPTQEVKRGRSPKKMGIPSPHAQPFVVQTVSHMEERKRPRENVSPIQAKRDTVSMGKARTEPGVISTSSKDMQRRGNRRAASGARAE</sequence>
<feature type="compositionally biased region" description="Basic and acidic residues" evidence="1">
    <location>
        <begin position="123"/>
        <end position="132"/>
    </location>
</feature>
<accession>A0A3L6LBZ2</accession>
<dbReference type="AlphaFoldDB" id="A0A3L6LBZ2"/>
<proteinExistence type="predicted"/>
<name>A0A3L6LBZ2_9TRYP</name>
<organism evidence="2 3">
    <name type="scientific">Trypanosoma brucei equiperdum</name>
    <dbReference type="NCBI Taxonomy" id="630700"/>
    <lineage>
        <taxon>Eukaryota</taxon>
        <taxon>Discoba</taxon>
        <taxon>Euglenozoa</taxon>
        <taxon>Kinetoplastea</taxon>
        <taxon>Metakinetoplastina</taxon>
        <taxon>Trypanosomatida</taxon>
        <taxon>Trypanosomatidae</taxon>
        <taxon>Trypanosoma</taxon>
    </lineage>
</organism>
<protein>
    <submittedName>
        <fullName evidence="2">Uncharacterized protein</fullName>
    </submittedName>
</protein>
<comment type="caution">
    <text evidence="2">The sequence shown here is derived from an EMBL/GenBank/DDBJ whole genome shotgun (WGS) entry which is preliminary data.</text>
</comment>
<evidence type="ECO:0000313" key="3">
    <source>
        <dbReference type="Proteomes" id="UP000266743"/>
    </source>
</evidence>
<feature type="compositionally biased region" description="Basic and acidic residues" evidence="1">
    <location>
        <begin position="90"/>
        <end position="99"/>
    </location>
</feature>
<reference evidence="2 3" key="1">
    <citation type="submission" date="2018-09" db="EMBL/GenBank/DDBJ databases">
        <title>whole genome sequence of T. equiperdum IVM-t1 strain.</title>
        <authorList>
            <person name="Suganuma K."/>
        </authorList>
    </citation>
    <scope>NUCLEOTIDE SEQUENCE [LARGE SCALE GENOMIC DNA]</scope>
    <source>
        <strain evidence="2 3">IVM-t1</strain>
    </source>
</reference>